<dbReference type="Proteomes" id="UP000594800">
    <property type="component" value="Chromosome"/>
</dbReference>
<evidence type="ECO:0000259" key="4">
    <source>
        <dbReference type="PROSITE" id="PS50043"/>
    </source>
</evidence>
<gene>
    <name evidence="5" type="ORF">I0K15_19245</name>
</gene>
<keyword evidence="2" id="KW-0238">DNA-binding</keyword>
<organism evidence="5 6">
    <name type="scientific">Pontivivens ytuae</name>
    <dbReference type="NCBI Taxonomy" id="2789856"/>
    <lineage>
        <taxon>Bacteria</taxon>
        <taxon>Pseudomonadati</taxon>
        <taxon>Pseudomonadota</taxon>
        <taxon>Alphaproteobacteria</taxon>
        <taxon>Rhodobacterales</taxon>
        <taxon>Paracoccaceae</taxon>
        <taxon>Pontivivens</taxon>
    </lineage>
</organism>
<dbReference type="KEGG" id="poz:I0K15_19245"/>
<dbReference type="InterPro" id="IPR016032">
    <property type="entry name" value="Sig_transdc_resp-reg_C-effctor"/>
</dbReference>
<keyword evidence="6" id="KW-1185">Reference proteome</keyword>
<dbReference type="PANTHER" id="PTHR44688">
    <property type="entry name" value="DNA-BINDING TRANSCRIPTIONAL ACTIVATOR DEVR_DOSR"/>
    <property type="match status" value="1"/>
</dbReference>
<keyword evidence="1" id="KW-0805">Transcription regulation</keyword>
<name>A0A7S9LRC5_9RHOB</name>
<accession>A0A7S9LRC5</accession>
<evidence type="ECO:0000256" key="1">
    <source>
        <dbReference type="ARBA" id="ARBA00023015"/>
    </source>
</evidence>
<dbReference type="PANTHER" id="PTHR44688:SF16">
    <property type="entry name" value="DNA-BINDING TRANSCRIPTIONAL ACTIVATOR DEVR_DOSR"/>
    <property type="match status" value="1"/>
</dbReference>
<dbReference type="PROSITE" id="PS50043">
    <property type="entry name" value="HTH_LUXR_2"/>
    <property type="match status" value="1"/>
</dbReference>
<dbReference type="GO" id="GO:0003677">
    <property type="term" value="F:DNA binding"/>
    <property type="evidence" value="ECO:0007669"/>
    <property type="project" value="UniProtKB-KW"/>
</dbReference>
<evidence type="ECO:0000256" key="2">
    <source>
        <dbReference type="ARBA" id="ARBA00023125"/>
    </source>
</evidence>
<reference evidence="5 6" key="1">
    <citation type="submission" date="2020-11" db="EMBL/GenBank/DDBJ databases">
        <title>Description of Pontivivens ytuae sp. nov. isolated from deep sea sediment of Mariana Trench.</title>
        <authorList>
            <person name="Wang Z."/>
            <person name="Sun Q.-L."/>
            <person name="Xu X.-D."/>
            <person name="Tang Y.-Z."/>
            <person name="Zhang J."/>
        </authorList>
    </citation>
    <scope>NUCLEOTIDE SEQUENCE [LARGE SCALE GENOMIC DNA]</scope>
    <source>
        <strain evidence="5 6">MT2928</strain>
    </source>
</reference>
<feature type="domain" description="HTH luxR-type" evidence="4">
    <location>
        <begin position="138"/>
        <end position="203"/>
    </location>
</feature>
<dbReference type="AlphaFoldDB" id="A0A7S9LRC5"/>
<keyword evidence="3" id="KW-0804">Transcription</keyword>
<proteinExistence type="predicted"/>
<dbReference type="EMBL" id="CP064942">
    <property type="protein sequence ID" value="QPH53882.1"/>
    <property type="molecule type" value="Genomic_DNA"/>
</dbReference>
<dbReference type="CDD" id="cd06170">
    <property type="entry name" value="LuxR_C_like"/>
    <property type="match status" value="1"/>
</dbReference>
<evidence type="ECO:0000313" key="6">
    <source>
        <dbReference type="Proteomes" id="UP000594800"/>
    </source>
</evidence>
<dbReference type="SUPFAM" id="SSF46894">
    <property type="entry name" value="C-terminal effector domain of the bipartite response regulators"/>
    <property type="match status" value="1"/>
</dbReference>
<protein>
    <submittedName>
        <fullName evidence="5">Response regulator transcription factor</fullName>
    </submittedName>
</protein>
<evidence type="ECO:0000313" key="5">
    <source>
        <dbReference type="EMBL" id="QPH53882.1"/>
    </source>
</evidence>
<sequence>MLDHRLFFLSFSSGTALETVRRCVMAAGGRAQVLEDAVTLPVPSESEAASARKPVLIFEAPNARVIADTVRRVRAGHPRIGLVTVARHEAIGAVPPGLRDLLDGVIPPDFEEEDVAALLRLMSHDLVVRPAPTAGPVDEAHAMALSQRERQVVSKVALGLTNKEISSELGISQNTVNAHIATILRKTSAANRTQLAVWAARNLI</sequence>
<dbReference type="Pfam" id="PF00196">
    <property type="entry name" value="GerE"/>
    <property type="match status" value="1"/>
</dbReference>
<dbReference type="RefSeq" id="WP_196103091.1">
    <property type="nucleotide sequence ID" value="NZ_CP064942.1"/>
</dbReference>
<evidence type="ECO:0000256" key="3">
    <source>
        <dbReference type="ARBA" id="ARBA00023163"/>
    </source>
</evidence>
<dbReference type="Gene3D" id="3.40.50.2300">
    <property type="match status" value="1"/>
</dbReference>
<dbReference type="PRINTS" id="PR00038">
    <property type="entry name" value="HTHLUXR"/>
</dbReference>
<dbReference type="SMART" id="SM00421">
    <property type="entry name" value="HTH_LUXR"/>
    <property type="match status" value="1"/>
</dbReference>
<dbReference type="InterPro" id="IPR000792">
    <property type="entry name" value="Tscrpt_reg_LuxR_C"/>
</dbReference>
<dbReference type="GO" id="GO:0006355">
    <property type="term" value="P:regulation of DNA-templated transcription"/>
    <property type="evidence" value="ECO:0007669"/>
    <property type="project" value="InterPro"/>
</dbReference>